<evidence type="ECO:0000256" key="1">
    <source>
        <dbReference type="ARBA" id="ARBA00010641"/>
    </source>
</evidence>
<evidence type="ECO:0000256" key="4">
    <source>
        <dbReference type="ARBA" id="ARBA00023125"/>
    </source>
</evidence>
<dbReference type="NCBIfam" id="TIGR02937">
    <property type="entry name" value="sigma70-ECF"/>
    <property type="match status" value="1"/>
</dbReference>
<dbReference type="InterPro" id="IPR013325">
    <property type="entry name" value="RNA_pol_sigma_r2"/>
</dbReference>
<dbReference type="InterPro" id="IPR039425">
    <property type="entry name" value="RNA_pol_sigma-70-like"/>
</dbReference>
<name>A0ABS7RNM1_9ACTN</name>
<feature type="domain" description="RNA polymerase sigma-70 region 2" evidence="8">
    <location>
        <begin position="36"/>
        <end position="102"/>
    </location>
</feature>
<keyword evidence="3 6" id="KW-0731">Sigma factor</keyword>
<evidence type="ECO:0000259" key="9">
    <source>
        <dbReference type="Pfam" id="PF08281"/>
    </source>
</evidence>
<dbReference type="InterPro" id="IPR013324">
    <property type="entry name" value="RNA_pol_sigma_r3/r4-like"/>
</dbReference>
<evidence type="ECO:0000313" key="11">
    <source>
        <dbReference type="Proteomes" id="UP000754710"/>
    </source>
</evidence>
<dbReference type="InterPro" id="IPR014284">
    <property type="entry name" value="RNA_pol_sigma-70_dom"/>
</dbReference>
<evidence type="ECO:0000313" key="10">
    <source>
        <dbReference type="EMBL" id="MBY9076649.1"/>
    </source>
</evidence>
<evidence type="ECO:0000256" key="3">
    <source>
        <dbReference type="ARBA" id="ARBA00023082"/>
    </source>
</evidence>
<accession>A0ABS7RNM1</accession>
<dbReference type="Proteomes" id="UP000754710">
    <property type="component" value="Unassembled WGS sequence"/>
</dbReference>
<feature type="domain" description="RNA polymerase sigma factor 70 region 4 type 2" evidence="9">
    <location>
        <begin position="133"/>
        <end position="185"/>
    </location>
</feature>
<proteinExistence type="inferred from homology"/>
<comment type="caution">
    <text evidence="10">The sequence shown here is derived from an EMBL/GenBank/DDBJ whole genome shotgun (WGS) entry which is preliminary data.</text>
</comment>
<gene>
    <name evidence="10" type="primary">sigK</name>
    <name evidence="10" type="ORF">K1X13_17585</name>
</gene>
<keyword evidence="2 6" id="KW-0805">Transcription regulation</keyword>
<evidence type="ECO:0000256" key="2">
    <source>
        <dbReference type="ARBA" id="ARBA00023015"/>
    </source>
</evidence>
<comment type="similarity">
    <text evidence="1 6">Belongs to the sigma-70 factor family. ECF subfamily.</text>
</comment>
<dbReference type="Pfam" id="PF04542">
    <property type="entry name" value="Sigma70_r2"/>
    <property type="match status" value="1"/>
</dbReference>
<feature type="region of interest" description="Disordered" evidence="7">
    <location>
        <begin position="101"/>
        <end position="121"/>
    </location>
</feature>
<evidence type="ECO:0000256" key="7">
    <source>
        <dbReference type="SAM" id="MobiDB-lite"/>
    </source>
</evidence>
<keyword evidence="11" id="KW-1185">Reference proteome</keyword>
<dbReference type="NCBIfam" id="NF007228">
    <property type="entry name" value="PRK09646.1"/>
    <property type="match status" value="1"/>
</dbReference>
<dbReference type="PROSITE" id="PS01063">
    <property type="entry name" value="SIGMA70_ECF"/>
    <property type="match status" value="1"/>
</dbReference>
<reference evidence="10 11" key="1">
    <citation type="submission" date="2021-08" db="EMBL/GenBank/DDBJ databases">
        <title>Nocardioides bacterium WL0053 sp. nov., isolated from the sediment.</title>
        <authorList>
            <person name="Wang L."/>
            <person name="Zhang D."/>
            <person name="Zhang A."/>
        </authorList>
    </citation>
    <scope>NUCLEOTIDE SEQUENCE [LARGE SCALE GENOMIC DNA]</scope>
    <source>
        <strain evidence="10 11">WL0053</strain>
    </source>
</reference>
<dbReference type="Gene3D" id="1.10.10.10">
    <property type="entry name" value="Winged helix-like DNA-binding domain superfamily/Winged helix DNA-binding domain"/>
    <property type="match status" value="1"/>
</dbReference>
<dbReference type="InterPro" id="IPR036388">
    <property type="entry name" value="WH-like_DNA-bd_sf"/>
</dbReference>
<dbReference type="EMBL" id="JAIEZQ010000003">
    <property type="protein sequence ID" value="MBY9076649.1"/>
    <property type="molecule type" value="Genomic_DNA"/>
</dbReference>
<evidence type="ECO:0000256" key="5">
    <source>
        <dbReference type="ARBA" id="ARBA00023163"/>
    </source>
</evidence>
<organism evidence="10 11">
    <name type="scientific">Nocardioides jiangsuensis</name>
    <dbReference type="NCBI Taxonomy" id="2866161"/>
    <lineage>
        <taxon>Bacteria</taxon>
        <taxon>Bacillati</taxon>
        <taxon>Actinomycetota</taxon>
        <taxon>Actinomycetes</taxon>
        <taxon>Propionibacteriales</taxon>
        <taxon>Nocardioidaceae</taxon>
        <taxon>Nocardioides</taxon>
    </lineage>
</organism>
<dbReference type="InterPro" id="IPR013249">
    <property type="entry name" value="RNA_pol_sigma70_r4_t2"/>
</dbReference>
<dbReference type="SUPFAM" id="SSF88659">
    <property type="entry name" value="Sigma3 and sigma4 domains of RNA polymerase sigma factors"/>
    <property type="match status" value="1"/>
</dbReference>
<dbReference type="PANTHER" id="PTHR43133:SF66">
    <property type="entry name" value="ECF RNA POLYMERASE SIGMA FACTOR SIGK"/>
    <property type="match status" value="1"/>
</dbReference>
<evidence type="ECO:0000256" key="6">
    <source>
        <dbReference type="RuleBase" id="RU000716"/>
    </source>
</evidence>
<dbReference type="InterPro" id="IPR000838">
    <property type="entry name" value="RNA_pol_sigma70_ECF_CS"/>
</dbReference>
<dbReference type="PANTHER" id="PTHR43133">
    <property type="entry name" value="RNA POLYMERASE ECF-TYPE SIGMA FACTO"/>
    <property type="match status" value="1"/>
</dbReference>
<dbReference type="SUPFAM" id="SSF88946">
    <property type="entry name" value="Sigma2 domain of RNA polymerase sigma factors"/>
    <property type="match status" value="1"/>
</dbReference>
<evidence type="ECO:0000259" key="8">
    <source>
        <dbReference type="Pfam" id="PF04542"/>
    </source>
</evidence>
<protein>
    <recommendedName>
        <fullName evidence="6">RNA polymerase sigma factor</fullName>
    </recommendedName>
</protein>
<keyword evidence="5 6" id="KW-0804">Transcription</keyword>
<keyword evidence="4 6" id="KW-0238">DNA-binding</keyword>
<dbReference type="InterPro" id="IPR007627">
    <property type="entry name" value="RNA_pol_sigma70_r2"/>
</dbReference>
<dbReference type="Pfam" id="PF08281">
    <property type="entry name" value="Sigma70_r4_2"/>
    <property type="match status" value="1"/>
</dbReference>
<dbReference type="Gene3D" id="1.10.1740.10">
    <property type="match status" value="1"/>
</dbReference>
<sequence>MSPEPELRLVPSHEGADVDLLLQQVSRGDSKAFDALYDEVSSSVYGVARRVVRDPSRAEDVTQETFLEVWRKAARFDADKGRAKTWIMTIAHRRAVDAVRRSESQKRQDTYTAPDEVSHDEPADAVIEAEEHGAVRECLETLTDLQLESVRLAYFNGYTYGEVATLLEKPLPTIKTRMRDGLIRLRDCLEGAR</sequence>